<dbReference type="HOGENOM" id="CLU_050655_0_0_9"/>
<gene>
    <name evidence="2" type="ordered locus">CKR_1546</name>
</gene>
<evidence type="ECO:0000313" key="3">
    <source>
        <dbReference type="Proteomes" id="UP000007969"/>
    </source>
</evidence>
<name>B9E272_CLOK1</name>
<proteinExistence type="predicted"/>
<dbReference type="SUPFAM" id="SSF52540">
    <property type="entry name" value="P-loop containing nucleoside triphosphate hydrolases"/>
    <property type="match status" value="1"/>
</dbReference>
<accession>B9E272</accession>
<dbReference type="Pfam" id="PF19993">
    <property type="entry name" value="DO-GTPase2"/>
    <property type="match status" value="1"/>
</dbReference>
<feature type="domain" description="Double-GTPase 2" evidence="1">
    <location>
        <begin position="147"/>
        <end position="361"/>
    </location>
</feature>
<evidence type="ECO:0000259" key="1">
    <source>
        <dbReference type="Pfam" id="PF19993"/>
    </source>
</evidence>
<reference evidence="3" key="1">
    <citation type="submission" date="2005-09" db="EMBL/GenBank/DDBJ databases">
        <title>Complete genome sequence of Clostridium kluyveri and comparative genomics of Clostridia species.</title>
        <authorList>
            <person name="Inui M."/>
            <person name="Nonaka H."/>
            <person name="Shinoda Y."/>
            <person name="Ikenaga Y."/>
            <person name="Abe M."/>
            <person name="Naito K."/>
            <person name="Vertes A.A."/>
            <person name="Yukawa H."/>
        </authorList>
    </citation>
    <scope>NUCLEOTIDE SEQUENCE [LARGE SCALE GENOMIC DNA]</scope>
    <source>
        <strain evidence="3">NBRC 12016</strain>
    </source>
</reference>
<dbReference type="InterPro" id="IPR027417">
    <property type="entry name" value="P-loop_NTPase"/>
</dbReference>
<dbReference type="CDD" id="cd00882">
    <property type="entry name" value="Ras_like_GTPase"/>
    <property type="match status" value="1"/>
</dbReference>
<dbReference type="KEGG" id="ckr:CKR_1546"/>
<dbReference type="AlphaFoldDB" id="B9E272"/>
<protein>
    <recommendedName>
        <fullName evidence="1">Double-GTPase 2 domain-containing protein</fullName>
    </recommendedName>
</protein>
<dbReference type="Proteomes" id="UP000007969">
    <property type="component" value="Chromosome"/>
</dbReference>
<sequence>MNPLCRKGVKFMGFLKIFSESRKKQNKYYIKATYEKGPFMIKCPFCFKKFKTDQVVFRASHSEKGDPEYEKTIDEVLNEYNKKIGKGLLGEINPVVRAESLPESNKTRVDKVLIEIKDKYDISTNERLCPHCHNELPITSGRGPSKIISVVGASQAGKSVYMTTLLYVLERYTSERIDASMIAGSSTYNDEIRENQERIFDRNIMPDPTPKQHMEPLIENFKFKDDKIPPITLIFYDVPGEGMTDKGYIEKHGEHIKNSDGIIFLVDPLQMRALRKKINIANREFKGDFTEKYQESKDIIVYLFENFISKQSRERTPIPTAVVITKSDMLKNLNDEEYISKNSNIFKNYNHRKFFNLNEFENIDGEVRKFLARVDSAFKGAMDTYFKTTGYFAVSSLGCNPHNLQIDSSTSINPVRVDEPFLWLLYCMNYLDGGRE</sequence>
<organism evidence="2 3">
    <name type="scientific">Clostridium kluyveri (strain NBRC 12016)</name>
    <dbReference type="NCBI Taxonomy" id="583346"/>
    <lineage>
        <taxon>Bacteria</taxon>
        <taxon>Bacillati</taxon>
        <taxon>Bacillota</taxon>
        <taxon>Clostridia</taxon>
        <taxon>Eubacteriales</taxon>
        <taxon>Clostridiaceae</taxon>
        <taxon>Clostridium</taxon>
    </lineage>
</organism>
<dbReference type="InterPro" id="IPR045528">
    <property type="entry name" value="DO-GTPase2"/>
</dbReference>
<dbReference type="EMBL" id="AP009049">
    <property type="protein sequence ID" value="BAH06597.1"/>
    <property type="molecule type" value="Genomic_DNA"/>
</dbReference>
<dbReference type="Gene3D" id="3.40.50.300">
    <property type="entry name" value="P-loop containing nucleotide triphosphate hydrolases"/>
    <property type="match status" value="1"/>
</dbReference>
<evidence type="ECO:0000313" key="2">
    <source>
        <dbReference type="EMBL" id="BAH06597.1"/>
    </source>
</evidence>